<dbReference type="PANTHER" id="PTHR41677:SF1">
    <property type="entry name" value="FE2OG DIOXYGENASE DOMAIN-CONTAINING PROTEIN"/>
    <property type="match status" value="1"/>
</dbReference>
<comment type="caution">
    <text evidence="2">The sequence shown here is derived from an EMBL/GenBank/DDBJ whole genome shotgun (WGS) entry which is preliminary data.</text>
</comment>
<feature type="region of interest" description="Disordered" evidence="1">
    <location>
        <begin position="360"/>
        <end position="385"/>
    </location>
</feature>
<reference evidence="2 3" key="1">
    <citation type="journal article" date="2023" name="G3 (Bethesda)">
        <title>A chromosome-level genome assembly of Zasmidium syzygii isolated from banana leaves.</title>
        <authorList>
            <person name="van Westerhoven A.C."/>
            <person name="Mehrabi R."/>
            <person name="Talebi R."/>
            <person name="Steentjes M.B.F."/>
            <person name="Corcolon B."/>
            <person name="Chong P.A."/>
            <person name="Kema G.H.J."/>
            <person name="Seidl M.F."/>
        </authorList>
    </citation>
    <scope>NUCLEOTIDE SEQUENCE [LARGE SCALE GENOMIC DNA]</scope>
    <source>
        <strain evidence="2 3">P124</strain>
    </source>
</reference>
<evidence type="ECO:0000313" key="3">
    <source>
        <dbReference type="Proteomes" id="UP001305779"/>
    </source>
</evidence>
<evidence type="ECO:0000256" key="1">
    <source>
        <dbReference type="SAM" id="MobiDB-lite"/>
    </source>
</evidence>
<sequence length="385" mass="42902">MATVDVQTAPAMPKANFKPIIRASLAAKKDSHGTAVFDPKVHLSYKAPENTIMMEDIGFTKDSGICPIAVSEPFSLFTEECIQLFRDEVLSEEVQKNCAVESNIAACQVRGYAAKYAPFIYDAWNHPEVLAIVSKIAGIELIPQMDLEIGHTNISVKSERESKAELAVVEEQKKSHAEDEGIAGCPWEDDKPILGWHNDSYPFVCITMLSDCTNMVGGETAMRTGTGGVMRVRGPQMGCAVVMQGRCITHQALRALGAQERITMVTSFRPKSPHYRDDVSLATVRGISNISDLYHEFSEYRLEMLEERIRHQLKKLRGAHGAGKRTDTKQIKAFLKEQMEFLERTDEELVPDELVVKGQQPIRDIPNAVSSASEQHNPEKRARTE</sequence>
<protein>
    <submittedName>
        <fullName evidence="2">Uncharacterized protein</fullName>
    </submittedName>
</protein>
<evidence type="ECO:0000313" key="2">
    <source>
        <dbReference type="EMBL" id="KAK4499960.1"/>
    </source>
</evidence>
<dbReference type="EMBL" id="JAXOVC010000006">
    <property type="protein sequence ID" value="KAK4499960.1"/>
    <property type="molecule type" value="Genomic_DNA"/>
</dbReference>
<dbReference type="PANTHER" id="PTHR41677">
    <property type="entry name" value="YALI0B19030P"/>
    <property type="match status" value="1"/>
</dbReference>
<feature type="compositionally biased region" description="Basic and acidic residues" evidence="1">
    <location>
        <begin position="376"/>
        <end position="385"/>
    </location>
</feature>
<organism evidence="2 3">
    <name type="scientific">Zasmidium cellare</name>
    <name type="common">Wine cellar mold</name>
    <name type="synonym">Racodium cellare</name>
    <dbReference type="NCBI Taxonomy" id="395010"/>
    <lineage>
        <taxon>Eukaryota</taxon>
        <taxon>Fungi</taxon>
        <taxon>Dikarya</taxon>
        <taxon>Ascomycota</taxon>
        <taxon>Pezizomycotina</taxon>
        <taxon>Dothideomycetes</taxon>
        <taxon>Dothideomycetidae</taxon>
        <taxon>Mycosphaerellales</taxon>
        <taxon>Mycosphaerellaceae</taxon>
        <taxon>Zasmidium</taxon>
    </lineage>
</organism>
<keyword evidence="3" id="KW-1185">Reference proteome</keyword>
<gene>
    <name evidence="2" type="ORF">PRZ48_008146</name>
</gene>
<accession>A0ABR0EF93</accession>
<dbReference type="Proteomes" id="UP001305779">
    <property type="component" value="Unassembled WGS sequence"/>
</dbReference>
<proteinExistence type="predicted"/>
<name>A0ABR0EF93_ZASCE</name>